<dbReference type="PROSITE" id="PS50850">
    <property type="entry name" value="MFS"/>
    <property type="match status" value="1"/>
</dbReference>
<dbReference type="EMBL" id="KZ819286">
    <property type="protein sequence ID" value="PWO00083.1"/>
    <property type="molecule type" value="Genomic_DNA"/>
</dbReference>
<evidence type="ECO:0000313" key="9">
    <source>
        <dbReference type="Proteomes" id="UP000245946"/>
    </source>
</evidence>
<dbReference type="SUPFAM" id="SSF103473">
    <property type="entry name" value="MFS general substrate transporter"/>
    <property type="match status" value="1"/>
</dbReference>
<dbReference type="PANTHER" id="PTHR23502">
    <property type="entry name" value="MAJOR FACILITATOR SUPERFAMILY"/>
    <property type="match status" value="1"/>
</dbReference>
<dbReference type="GO" id="GO:0022857">
    <property type="term" value="F:transmembrane transporter activity"/>
    <property type="evidence" value="ECO:0007669"/>
    <property type="project" value="InterPro"/>
</dbReference>
<keyword evidence="9" id="KW-1185">Reference proteome</keyword>
<feature type="compositionally biased region" description="Basic and acidic residues" evidence="5">
    <location>
        <begin position="590"/>
        <end position="601"/>
    </location>
</feature>
<feature type="transmembrane region" description="Helical" evidence="6">
    <location>
        <begin position="376"/>
        <end position="403"/>
    </location>
</feature>
<feature type="compositionally biased region" description="Basic and acidic residues" evidence="5">
    <location>
        <begin position="60"/>
        <end position="74"/>
    </location>
</feature>
<dbReference type="AlphaFoldDB" id="A0A316ZGM1"/>
<dbReference type="Pfam" id="PF07690">
    <property type="entry name" value="MFS_1"/>
    <property type="match status" value="1"/>
</dbReference>
<gene>
    <name evidence="8" type="ORF">FA09DRAFT_204967</name>
</gene>
<feature type="transmembrane region" description="Helical" evidence="6">
    <location>
        <begin position="206"/>
        <end position="229"/>
    </location>
</feature>
<dbReference type="Gene3D" id="1.20.1250.20">
    <property type="entry name" value="MFS general substrate transporter like domains"/>
    <property type="match status" value="1"/>
</dbReference>
<evidence type="ECO:0000259" key="7">
    <source>
        <dbReference type="PROSITE" id="PS50850"/>
    </source>
</evidence>
<feature type="transmembrane region" description="Helical" evidence="6">
    <location>
        <begin position="340"/>
        <end position="364"/>
    </location>
</feature>
<evidence type="ECO:0000256" key="1">
    <source>
        <dbReference type="ARBA" id="ARBA00004141"/>
    </source>
</evidence>
<dbReference type="GO" id="GO:0005886">
    <property type="term" value="C:plasma membrane"/>
    <property type="evidence" value="ECO:0007669"/>
    <property type="project" value="TreeGrafter"/>
</dbReference>
<evidence type="ECO:0000256" key="6">
    <source>
        <dbReference type="SAM" id="Phobius"/>
    </source>
</evidence>
<evidence type="ECO:0000256" key="4">
    <source>
        <dbReference type="ARBA" id="ARBA00023136"/>
    </source>
</evidence>
<dbReference type="Proteomes" id="UP000245946">
    <property type="component" value="Unassembled WGS sequence"/>
</dbReference>
<feature type="compositionally biased region" description="Polar residues" evidence="5">
    <location>
        <begin position="1"/>
        <end position="11"/>
    </location>
</feature>
<dbReference type="InterPro" id="IPR020846">
    <property type="entry name" value="MFS_dom"/>
</dbReference>
<feature type="transmembrane region" description="Helical" evidence="6">
    <location>
        <begin position="270"/>
        <end position="299"/>
    </location>
</feature>
<feature type="compositionally biased region" description="Acidic residues" evidence="5">
    <location>
        <begin position="75"/>
        <end position="85"/>
    </location>
</feature>
<dbReference type="CDD" id="cd17323">
    <property type="entry name" value="MFS_Tpo1_MDR_like"/>
    <property type="match status" value="1"/>
</dbReference>
<dbReference type="OrthoDB" id="9986881at2759"/>
<dbReference type="RefSeq" id="XP_025600361.1">
    <property type="nucleotide sequence ID" value="XM_025739456.1"/>
</dbReference>
<feature type="transmembrane region" description="Helical" evidence="6">
    <location>
        <begin position="113"/>
        <end position="132"/>
    </location>
</feature>
<feature type="transmembrane region" description="Helical" evidence="6">
    <location>
        <begin position="182"/>
        <end position="200"/>
    </location>
</feature>
<keyword evidence="4 6" id="KW-0472">Membrane</keyword>
<feature type="region of interest" description="Disordered" evidence="5">
    <location>
        <begin position="1"/>
        <end position="104"/>
    </location>
</feature>
<keyword evidence="3 6" id="KW-1133">Transmembrane helix</keyword>
<dbReference type="PANTHER" id="PTHR23502:SF74">
    <property type="entry name" value="MAJOR FACILITATOR SUPERFAMILY (MFS) PROFILE DOMAIN-CONTAINING PROTEIN"/>
    <property type="match status" value="1"/>
</dbReference>
<evidence type="ECO:0000256" key="2">
    <source>
        <dbReference type="ARBA" id="ARBA00022692"/>
    </source>
</evidence>
<name>A0A316ZGM1_9BASI</name>
<dbReference type="STRING" id="58919.A0A316ZGM1"/>
<feature type="compositionally biased region" description="Low complexity" evidence="5">
    <location>
        <begin position="41"/>
        <end position="52"/>
    </location>
</feature>
<feature type="domain" description="Major facilitator superfamily (MFS) profile" evidence="7">
    <location>
        <begin position="115"/>
        <end position="542"/>
    </location>
</feature>
<accession>A0A316ZGM1</accession>
<feature type="transmembrane region" description="Helical" evidence="6">
    <location>
        <begin position="481"/>
        <end position="506"/>
    </location>
</feature>
<dbReference type="FunFam" id="1.20.1250.20:FF:000011">
    <property type="entry name" value="MFS multidrug transporter, putative"/>
    <property type="match status" value="1"/>
</dbReference>
<evidence type="ECO:0000256" key="5">
    <source>
        <dbReference type="SAM" id="MobiDB-lite"/>
    </source>
</evidence>
<sequence>MSQRPTPSSLKSAYFTPLGTPLGLSENAPGGSTPADSPGEARSSAASTVAAADDNGEGAKSQKDLRDAERRLETEADDDHEDEAEKADKANEVGWEGDSDPLNPQNWSPRKKWLITILVSVLTVNVTFASSAPSSATMLISQRFQVGTVVSTLVLTTCFLLGYCFGPIVWSTFSELFGRRPVFIFTFLGYMCFIIGQPLATNIQTFAITRFLSGLCAASPLTNAGGVIADMHDALNRGYAMSLFSGSVFIGPCLGPIVGSFVAQEVGYEWIFWVILIFAFVCWLGVVIFLPETFAPVLLAKKAKKLRKEGNEKAWAPHERTDWSVGGVAKRTLLRPFQILALEPMLLLITIYLSVVYGLLYGLFEGLPVIFQEIHGFSLGLAALPFVGVLVGTTLGAGLNVLLSRKYRELQIIWKGSVPPEERLTGAMIAGWLLAIGCFWLGWTGFRADIHWAAPAVALVPIGMSFTLIFITLLTYITDSYLMYAASALASNTIFRSAFGAAFPLFTRQFFTNLGPNVACSILGGIAILLAPTPFLFYRYGSRIRKHSKFAPCPDFKVREELEQDGILPEDSLKSKDPDARTGVKAWRRRQADEKNGHAGA</sequence>
<comment type="subcellular location">
    <subcellularLocation>
        <location evidence="1">Membrane</location>
        <topology evidence="1">Multi-pass membrane protein</topology>
    </subcellularLocation>
</comment>
<dbReference type="GeneID" id="37267002"/>
<keyword evidence="2 6" id="KW-0812">Transmembrane</keyword>
<reference evidence="8 9" key="1">
    <citation type="journal article" date="2018" name="Mol. Biol. Evol.">
        <title>Broad Genomic Sampling Reveals a Smut Pathogenic Ancestry of the Fungal Clade Ustilaginomycotina.</title>
        <authorList>
            <person name="Kijpornyongpan T."/>
            <person name="Mondo S.J."/>
            <person name="Barry K."/>
            <person name="Sandor L."/>
            <person name="Lee J."/>
            <person name="Lipzen A."/>
            <person name="Pangilinan J."/>
            <person name="LaButti K."/>
            <person name="Hainaut M."/>
            <person name="Henrissat B."/>
            <person name="Grigoriev I.V."/>
            <person name="Spatafora J.W."/>
            <person name="Aime M.C."/>
        </authorList>
    </citation>
    <scope>NUCLEOTIDE SEQUENCE [LARGE SCALE GENOMIC DNA]</scope>
    <source>
        <strain evidence="8 9">MCA 4186</strain>
    </source>
</reference>
<feature type="transmembrane region" description="Helical" evidence="6">
    <location>
        <begin position="452"/>
        <end position="474"/>
    </location>
</feature>
<protein>
    <submittedName>
        <fullName evidence="8">MFS general substrate transporter</fullName>
    </submittedName>
</protein>
<feature type="transmembrane region" description="Helical" evidence="6">
    <location>
        <begin position="144"/>
        <end position="170"/>
    </location>
</feature>
<feature type="transmembrane region" description="Helical" evidence="6">
    <location>
        <begin position="518"/>
        <end position="538"/>
    </location>
</feature>
<evidence type="ECO:0000256" key="3">
    <source>
        <dbReference type="ARBA" id="ARBA00022989"/>
    </source>
</evidence>
<evidence type="ECO:0000313" key="8">
    <source>
        <dbReference type="EMBL" id="PWO00083.1"/>
    </source>
</evidence>
<dbReference type="InterPro" id="IPR011701">
    <property type="entry name" value="MFS"/>
</dbReference>
<feature type="compositionally biased region" description="Basic and acidic residues" evidence="5">
    <location>
        <begin position="571"/>
        <end position="582"/>
    </location>
</feature>
<feature type="transmembrane region" description="Helical" evidence="6">
    <location>
        <begin position="424"/>
        <end position="446"/>
    </location>
</feature>
<feature type="transmembrane region" description="Helical" evidence="6">
    <location>
        <begin position="241"/>
        <end position="264"/>
    </location>
</feature>
<dbReference type="InterPro" id="IPR036259">
    <property type="entry name" value="MFS_trans_sf"/>
</dbReference>
<proteinExistence type="predicted"/>
<organism evidence="8 9">
    <name type="scientific">Tilletiopsis washingtonensis</name>
    <dbReference type="NCBI Taxonomy" id="58919"/>
    <lineage>
        <taxon>Eukaryota</taxon>
        <taxon>Fungi</taxon>
        <taxon>Dikarya</taxon>
        <taxon>Basidiomycota</taxon>
        <taxon>Ustilaginomycotina</taxon>
        <taxon>Exobasidiomycetes</taxon>
        <taxon>Entylomatales</taxon>
        <taxon>Entylomatales incertae sedis</taxon>
        <taxon>Tilletiopsis</taxon>
    </lineage>
</organism>
<feature type="region of interest" description="Disordered" evidence="5">
    <location>
        <begin position="567"/>
        <end position="601"/>
    </location>
</feature>